<protein>
    <submittedName>
        <fullName evidence="2">Uncharacterized protein</fullName>
    </submittedName>
</protein>
<feature type="region of interest" description="Disordered" evidence="1">
    <location>
        <begin position="1"/>
        <end position="20"/>
    </location>
</feature>
<proteinExistence type="predicted"/>
<evidence type="ECO:0000313" key="2">
    <source>
        <dbReference type="EMBL" id="MPN63434.1"/>
    </source>
</evidence>
<organism evidence="2">
    <name type="scientific">bioreactor metagenome</name>
    <dbReference type="NCBI Taxonomy" id="1076179"/>
    <lineage>
        <taxon>unclassified sequences</taxon>
        <taxon>metagenomes</taxon>
        <taxon>ecological metagenomes</taxon>
    </lineage>
</organism>
<gene>
    <name evidence="2" type="ORF">SDC9_211193</name>
</gene>
<name>A0A645JU40_9ZZZZ</name>
<sequence>MSRQGLPHMGRPGDGNQRGRGRIIDIEIDPLYIRGIPVRIGHLTGEAVASRIAARGGIGKPVAGGYGRNSLCSLAYDAIICQVQSSLGVGGDQLARNRRGHRRYVITDGRVRVIARVHAI</sequence>
<comment type="caution">
    <text evidence="2">The sequence shown here is derived from an EMBL/GenBank/DDBJ whole genome shotgun (WGS) entry which is preliminary data.</text>
</comment>
<dbReference type="EMBL" id="VSSQ01142869">
    <property type="protein sequence ID" value="MPN63434.1"/>
    <property type="molecule type" value="Genomic_DNA"/>
</dbReference>
<dbReference type="AlphaFoldDB" id="A0A645JU40"/>
<accession>A0A645JU40</accession>
<evidence type="ECO:0000256" key="1">
    <source>
        <dbReference type="SAM" id="MobiDB-lite"/>
    </source>
</evidence>
<reference evidence="2" key="1">
    <citation type="submission" date="2019-08" db="EMBL/GenBank/DDBJ databases">
        <authorList>
            <person name="Kucharzyk K."/>
            <person name="Murdoch R.W."/>
            <person name="Higgins S."/>
            <person name="Loffler F."/>
        </authorList>
    </citation>
    <scope>NUCLEOTIDE SEQUENCE</scope>
</reference>